<gene>
    <name evidence="3" type="ORF">CDD81_7335</name>
</gene>
<feature type="compositionally biased region" description="Basic residues" evidence="1">
    <location>
        <begin position="335"/>
        <end position="352"/>
    </location>
</feature>
<feature type="compositionally biased region" description="Acidic residues" evidence="1">
    <location>
        <begin position="96"/>
        <end position="118"/>
    </location>
</feature>
<feature type="compositionally biased region" description="Acidic residues" evidence="1">
    <location>
        <begin position="403"/>
        <end position="413"/>
    </location>
</feature>
<dbReference type="Gene3D" id="2.60.40.4370">
    <property type="match status" value="1"/>
</dbReference>
<dbReference type="EMBL" id="NJET01000078">
    <property type="protein sequence ID" value="PHH62208.1"/>
    <property type="molecule type" value="Genomic_DNA"/>
</dbReference>
<proteinExistence type="predicted"/>
<keyword evidence="4" id="KW-1185">Reference proteome</keyword>
<feature type="compositionally biased region" description="Polar residues" evidence="1">
    <location>
        <begin position="1"/>
        <end position="11"/>
    </location>
</feature>
<feature type="region of interest" description="Disordered" evidence="1">
    <location>
        <begin position="393"/>
        <end position="433"/>
    </location>
</feature>
<evidence type="ECO:0000313" key="4">
    <source>
        <dbReference type="Proteomes" id="UP000226192"/>
    </source>
</evidence>
<feature type="domain" description="Transcription factor TFIIIC triple barrel" evidence="2">
    <location>
        <begin position="43"/>
        <end position="230"/>
    </location>
</feature>
<organism evidence="3 4">
    <name type="scientific">Ophiocordyceps australis</name>
    <dbReference type="NCBI Taxonomy" id="1399860"/>
    <lineage>
        <taxon>Eukaryota</taxon>
        <taxon>Fungi</taxon>
        <taxon>Dikarya</taxon>
        <taxon>Ascomycota</taxon>
        <taxon>Pezizomycotina</taxon>
        <taxon>Sordariomycetes</taxon>
        <taxon>Hypocreomycetidae</taxon>
        <taxon>Hypocreales</taxon>
        <taxon>Ophiocordycipitaceae</taxon>
        <taxon>Ophiocordyceps</taxon>
    </lineage>
</organism>
<dbReference type="AlphaFoldDB" id="A0A2C5XGW9"/>
<dbReference type="STRING" id="1399860.A0A2C5XGW9"/>
<dbReference type="Proteomes" id="UP000226192">
    <property type="component" value="Unassembled WGS sequence"/>
</dbReference>
<name>A0A2C5XGW9_9HYPO</name>
<feature type="region of interest" description="Disordered" evidence="1">
    <location>
        <begin position="324"/>
        <end position="356"/>
    </location>
</feature>
<feature type="compositionally biased region" description="Low complexity" evidence="1">
    <location>
        <begin position="393"/>
        <end position="402"/>
    </location>
</feature>
<dbReference type="InterPro" id="IPR019481">
    <property type="entry name" value="TFIIIC_triple_barrel"/>
</dbReference>
<feature type="compositionally biased region" description="Acidic residues" evidence="1">
    <location>
        <begin position="145"/>
        <end position="158"/>
    </location>
</feature>
<accession>A0A2C5XGW9</accession>
<feature type="region of interest" description="Disordered" evidence="1">
    <location>
        <begin position="1"/>
        <end position="37"/>
    </location>
</feature>
<protein>
    <recommendedName>
        <fullName evidence="2">Transcription factor TFIIIC triple barrel domain-containing protein</fullName>
    </recommendedName>
</protein>
<feature type="region of interest" description="Disordered" evidence="1">
    <location>
        <begin position="85"/>
        <end position="160"/>
    </location>
</feature>
<sequence length="433" mass="47719">MSYSTASQSLDPGQPAAVGVDEVQQQPGTDESEEWEYEYSTTAKETYYLTIELSYPDFMDKSLLNPHHSRGGYYKNWLGKSTEGLGASKGVSSDHEDVEASGEPEAEPGGEEEAEDMPFLDPMLRAHDEDSKPDEAQLAGGEQQDTGEDKEPEADNEEREAQGEIQILELHSHHPIISYRGRVFEGEWAEVVGTEVILAKHDGTLAALRNMADEVDFLAASSSRIMTTEKVLKPRGGEQDSLAAVREEWNIHIPSLRDKTGERAEQARFLEKLIALKKSKGHADHVTVYATDGPGKTWNDRRGVDYRPRANRRRVTFEDEDEAGLCYGGESSGHGARRRQRRRPLQGVRRRGFSNDDATSQLAGIYDHKESTLALQAWEQGLQHVPAESLGAAQARGGALQEAEGEAEGEAEEYEHVGCDGEEDGDVAMAGYG</sequence>
<evidence type="ECO:0000313" key="3">
    <source>
        <dbReference type="EMBL" id="PHH62208.1"/>
    </source>
</evidence>
<feature type="compositionally biased region" description="Basic and acidic residues" evidence="1">
    <location>
        <begin position="124"/>
        <end position="135"/>
    </location>
</feature>
<reference evidence="3 4" key="1">
    <citation type="submission" date="2017-06" db="EMBL/GenBank/DDBJ databases">
        <title>Ant-infecting Ophiocordyceps genomes reveal a high diversity of potential behavioral manipulation genes and a possible major role for enterotoxins.</title>
        <authorList>
            <person name="De Bekker C."/>
            <person name="Evans H.C."/>
            <person name="Brachmann A."/>
            <person name="Hughes D.P."/>
        </authorList>
    </citation>
    <scope>NUCLEOTIDE SEQUENCE [LARGE SCALE GENOMIC DNA]</scope>
    <source>
        <strain evidence="3 4">Map64</strain>
    </source>
</reference>
<evidence type="ECO:0000256" key="1">
    <source>
        <dbReference type="SAM" id="MobiDB-lite"/>
    </source>
</evidence>
<evidence type="ECO:0000259" key="2">
    <source>
        <dbReference type="Pfam" id="PF10419"/>
    </source>
</evidence>
<dbReference type="Pfam" id="PF10419">
    <property type="entry name" value="TFIIIC_sub6"/>
    <property type="match status" value="1"/>
</dbReference>
<comment type="caution">
    <text evidence="3">The sequence shown here is derived from an EMBL/GenBank/DDBJ whole genome shotgun (WGS) entry which is preliminary data.</text>
</comment>
<dbReference type="OrthoDB" id="1877767at2759"/>